<evidence type="ECO:0000256" key="5">
    <source>
        <dbReference type="ARBA" id="ARBA00022679"/>
    </source>
</evidence>
<dbReference type="OrthoDB" id="202415at2759"/>
<dbReference type="InterPro" id="IPR006598">
    <property type="entry name" value="CAP10"/>
</dbReference>
<feature type="chain" id="PRO_5005523235" evidence="7">
    <location>
        <begin position="18"/>
        <end position="408"/>
    </location>
</feature>
<gene>
    <name evidence="9" type="primary">rumi</name>
    <name evidence="9" type="ORF">c0_g1_i1</name>
</gene>
<sequence>MDVLFFYLVLIIRNCFAISTVGDAKIDNVCDIENIENCSHLDIENSNIIANEVRRSIESHVPCADEDDNNCKCYSEVIRNDLKPYQNGITQQMLNNTAKYGTRYKILNHQLFRDKECMFPARCSGIEHFLINLLPQLPDMDMVVNTRDWPQVLTGLGSRIGPIFSFSKTSDYLDIMYPAWTFWAGGPAISLHPTGIGRWDLLRDSISKAAIKYPWSEKLPLAFFRGSRTSDERDTLVLLSRRKPDLVDAKYTKNQAWKSPKDTLNAEPAKEVLLEDHCRYKYLFNFRGVAASFRFKHLFLCNSLVFHVGEEWKEFFYFALKPWVHYVPLKSYPSEKEIENILNFFLKHDDLAHEISERGSQFILKHLRMQDIECYWKNLLLSYQKLITFKVESETEFIQISPLQRQEL</sequence>
<organism evidence="9">
    <name type="scientific">Bactrocera latifrons</name>
    <name type="common">Malaysian fruit fly</name>
    <name type="synonym">Chaetodacus latifrons</name>
    <dbReference type="NCBI Taxonomy" id="174628"/>
    <lineage>
        <taxon>Eukaryota</taxon>
        <taxon>Metazoa</taxon>
        <taxon>Ecdysozoa</taxon>
        <taxon>Arthropoda</taxon>
        <taxon>Hexapoda</taxon>
        <taxon>Insecta</taxon>
        <taxon>Pterygota</taxon>
        <taxon>Neoptera</taxon>
        <taxon>Endopterygota</taxon>
        <taxon>Diptera</taxon>
        <taxon>Brachycera</taxon>
        <taxon>Muscomorpha</taxon>
        <taxon>Tephritoidea</taxon>
        <taxon>Tephritidae</taxon>
        <taxon>Bactrocera</taxon>
        <taxon>Bactrocera</taxon>
    </lineage>
</organism>
<feature type="signal peptide" evidence="7">
    <location>
        <begin position="1"/>
        <end position="17"/>
    </location>
</feature>
<dbReference type="GO" id="GO:0006493">
    <property type="term" value="P:protein O-linked glycosylation"/>
    <property type="evidence" value="ECO:0007669"/>
    <property type="project" value="TreeGrafter"/>
</dbReference>
<dbReference type="GO" id="GO:0035252">
    <property type="term" value="F:UDP-xylosyltransferase activity"/>
    <property type="evidence" value="ECO:0007669"/>
    <property type="project" value="TreeGrafter"/>
</dbReference>
<accession>A0A0K8WM16</accession>
<comment type="subcellular location">
    <subcellularLocation>
        <location evidence="1">Endoplasmic reticulum lumen</location>
    </subcellularLocation>
</comment>
<name>A0A0K8WM16_BACLA</name>
<evidence type="ECO:0000256" key="7">
    <source>
        <dbReference type="SAM" id="SignalP"/>
    </source>
</evidence>
<reference evidence="9" key="1">
    <citation type="submission" date="2015-06" db="EMBL/GenBank/DDBJ databases">
        <authorList>
            <person name="Hoefler B.C."/>
            <person name="Straight P.D."/>
        </authorList>
    </citation>
    <scope>NUCLEOTIDE SEQUENCE</scope>
</reference>
<dbReference type="PANTHER" id="PTHR12203">
    <property type="entry name" value="KDEL LYS-ASP-GLU-LEU CONTAINING - RELATED"/>
    <property type="match status" value="1"/>
</dbReference>
<evidence type="ECO:0000256" key="3">
    <source>
        <dbReference type="ARBA" id="ARBA00010118"/>
    </source>
</evidence>
<dbReference type="GO" id="GO:0035251">
    <property type="term" value="F:UDP-glucosyltransferase activity"/>
    <property type="evidence" value="ECO:0007669"/>
    <property type="project" value="TreeGrafter"/>
</dbReference>
<evidence type="ECO:0000259" key="8">
    <source>
        <dbReference type="SMART" id="SM00672"/>
    </source>
</evidence>
<comment type="pathway">
    <text evidence="2">Protein modification; protein glycosylation.</text>
</comment>
<dbReference type="PANTHER" id="PTHR12203:SF35">
    <property type="entry name" value="PROTEIN O-GLUCOSYLTRANSFERASE 1"/>
    <property type="match status" value="1"/>
</dbReference>
<feature type="domain" description="Glycosyl transferase CAP10" evidence="8">
    <location>
        <begin position="136"/>
        <end position="390"/>
    </location>
</feature>
<dbReference type="GO" id="GO:0005788">
    <property type="term" value="C:endoplasmic reticulum lumen"/>
    <property type="evidence" value="ECO:0007669"/>
    <property type="project" value="UniProtKB-SubCell"/>
</dbReference>
<dbReference type="Pfam" id="PF05686">
    <property type="entry name" value="Glyco_transf_90"/>
    <property type="match status" value="1"/>
</dbReference>
<dbReference type="GeneID" id="108977547"/>
<keyword evidence="5 9" id="KW-0808">Transferase</keyword>
<evidence type="ECO:0000256" key="2">
    <source>
        <dbReference type="ARBA" id="ARBA00004922"/>
    </source>
</evidence>
<dbReference type="EMBL" id="GDHF01000215">
    <property type="protein sequence ID" value="JAI52099.1"/>
    <property type="molecule type" value="Transcribed_RNA"/>
</dbReference>
<comment type="function">
    <text evidence="6">Protein O-glucosyltransferase. Catalyzes the reaction that attaches glucose through an O-glycosidic linkage to a conserved serine residue found in the consensus sequence C-X-S-X-[PA]-C in epidermal growth factor-like repeats. Regulates Notch signaling by glucosylating Notch in the ER, glucosylation is required for the correct folding and cleavage of Notch.</text>
</comment>
<evidence type="ECO:0000256" key="4">
    <source>
        <dbReference type="ARBA" id="ARBA00022676"/>
    </source>
</evidence>
<proteinExistence type="inferred from homology"/>
<evidence type="ECO:0000313" key="9">
    <source>
        <dbReference type="EMBL" id="JAI52099.1"/>
    </source>
</evidence>
<evidence type="ECO:0000256" key="6">
    <source>
        <dbReference type="ARBA" id="ARBA00045690"/>
    </source>
</evidence>
<dbReference type="AlphaFoldDB" id="A0A0K8WM16"/>
<dbReference type="InterPro" id="IPR051091">
    <property type="entry name" value="O-Glucosyltr/Glycosyltrsf_90"/>
</dbReference>
<comment type="similarity">
    <text evidence="3">Belongs to the glycosyltransferase 90 family.</text>
</comment>
<dbReference type="SMART" id="SM00672">
    <property type="entry name" value="CAP10"/>
    <property type="match status" value="1"/>
</dbReference>
<keyword evidence="7" id="KW-0732">Signal</keyword>
<evidence type="ECO:0000256" key="1">
    <source>
        <dbReference type="ARBA" id="ARBA00004319"/>
    </source>
</evidence>
<keyword evidence="4" id="KW-0328">Glycosyltransferase</keyword>
<protein>
    <submittedName>
        <fullName evidence="9">O-glucosyltransferase rumi</fullName>
    </submittedName>
</protein>
<dbReference type="GO" id="GO:0045747">
    <property type="term" value="P:positive regulation of Notch signaling pathway"/>
    <property type="evidence" value="ECO:0007669"/>
    <property type="project" value="TreeGrafter"/>
</dbReference>